<dbReference type="AlphaFoldDB" id="W2SB68"/>
<evidence type="ECO:0000259" key="4">
    <source>
        <dbReference type="Pfam" id="PF26335"/>
    </source>
</evidence>
<dbReference type="Pfam" id="PF26335">
    <property type="entry name" value="ARB_00930_C"/>
    <property type="match status" value="1"/>
</dbReference>
<gene>
    <name evidence="5" type="ORF">HMPREF1541_00119</name>
</gene>
<comment type="similarity">
    <text evidence="1">Belongs to the beta-lactamase family.</text>
</comment>
<dbReference type="InterPro" id="IPR012338">
    <property type="entry name" value="Beta-lactam/transpept-like"/>
</dbReference>
<dbReference type="PANTHER" id="PTHR22935">
    <property type="entry name" value="PENICILLIN-BINDING PROTEIN"/>
    <property type="match status" value="1"/>
</dbReference>
<feature type="domain" description="Beta-lactamase-like ARB-00930-like C-terminal" evidence="4">
    <location>
        <begin position="455"/>
        <end position="579"/>
    </location>
</feature>
<reference evidence="5 6" key="1">
    <citation type="submission" date="2013-03" db="EMBL/GenBank/DDBJ databases">
        <title>The Genome Sequence of Phialophora europaea CBS 101466.</title>
        <authorList>
            <consortium name="The Broad Institute Genomics Platform"/>
            <person name="Cuomo C."/>
            <person name="de Hoog S."/>
            <person name="Gorbushina A."/>
            <person name="Walker B."/>
            <person name="Young S.K."/>
            <person name="Zeng Q."/>
            <person name="Gargeya S."/>
            <person name="Fitzgerald M."/>
            <person name="Haas B."/>
            <person name="Abouelleil A."/>
            <person name="Allen A.W."/>
            <person name="Alvarado L."/>
            <person name="Arachchi H.M."/>
            <person name="Berlin A.M."/>
            <person name="Chapman S.B."/>
            <person name="Gainer-Dewar J."/>
            <person name="Goldberg J."/>
            <person name="Griggs A."/>
            <person name="Gujja S."/>
            <person name="Hansen M."/>
            <person name="Howarth C."/>
            <person name="Imamovic A."/>
            <person name="Ireland A."/>
            <person name="Larimer J."/>
            <person name="McCowan C."/>
            <person name="Murphy C."/>
            <person name="Pearson M."/>
            <person name="Poon T.W."/>
            <person name="Priest M."/>
            <person name="Roberts A."/>
            <person name="Saif S."/>
            <person name="Shea T."/>
            <person name="Sisk P."/>
            <person name="Sykes S."/>
            <person name="Wortman J."/>
            <person name="Nusbaum C."/>
            <person name="Birren B."/>
        </authorList>
    </citation>
    <scope>NUCLEOTIDE SEQUENCE [LARGE SCALE GENOMIC DNA]</scope>
    <source>
        <strain evidence="5 6">CBS 101466</strain>
    </source>
</reference>
<dbReference type="VEuPathDB" id="FungiDB:HMPREF1541_00119"/>
<dbReference type="InterPro" id="IPR058664">
    <property type="entry name" value="ARB_00930-like_C"/>
</dbReference>
<dbReference type="HOGENOM" id="CLU_019706_1_0_1"/>
<evidence type="ECO:0000256" key="1">
    <source>
        <dbReference type="ARBA" id="ARBA00038473"/>
    </source>
</evidence>
<feature type="signal peptide" evidence="2">
    <location>
        <begin position="1"/>
        <end position="20"/>
    </location>
</feature>
<keyword evidence="6" id="KW-1185">Reference proteome</keyword>
<dbReference type="STRING" id="1220924.W2SB68"/>
<dbReference type="InterPro" id="IPR051478">
    <property type="entry name" value="Beta-lactamase-like_AB/R"/>
</dbReference>
<dbReference type="InterPro" id="IPR001466">
    <property type="entry name" value="Beta-lactam-related"/>
</dbReference>
<evidence type="ECO:0000313" key="5">
    <source>
        <dbReference type="EMBL" id="ETN45937.1"/>
    </source>
</evidence>
<dbReference type="Proteomes" id="UP000030752">
    <property type="component" value="Unassembled WGS sequence"/>
</dbReference>
<feature type="domain" description="Beta-lactamase-related" evidence="3">
    <location>
        <begin position="95"/>
        <end position="404"/>
    </location>
</feature>
<protein>
    <submittedName>
        <fullName evidence="5">Uncharacterized protein</fullName>
    </submittedName>
</protein>
<dbReference type="OrthoDB" id="10250282at2759"/>
<proteinExistence type="inferred from homology"/>
<dbReference type="eggNOG" id="ENOG502R2HC">
    <property type="taxonomic scope" value="Eukaryota"/>
</dbReference>
<dbReference type="Pfam" id="PF00144">
    <property type="entry name" value="Beta-lactamase"/>
    <property type="match status" value="1"/>
</dbReference>
<feature type="chain" id="PRO_5004824226" evidence="2">
    <location>
        <begin position="21"/>
        <end position="601"/>
    </location>
</feature>
<dbReference type="InParanoid" id="W2SB68"/>
<dbReference type="RefSeq" id="XP_008710649.1">
    <property type="nucleotide sequence ID" value="XM_008712427.1"/>
</dbReference>
<organism evidence="5 6">
    <name type="scientific">Cyphellophora europaea (strain CBS 101466)</name>
    <name type="common">Phialophora europaea</name>
    <dbReference type="NCBI Taxonomy" id="1220924"/>
    <lineage>
        <taxon>Eukaryota</taxon>
        <taxon>Fungi</taxon>
        <taxon>Dikarya</taxon>
        <taxon>Ascomycota</taxon>
        <taxon>Pezizomycotina</taxon>
        <taxon>Eurotiomycetes</taxon>
        <taxon>Chaetothyriomycetidae</taxon>
        <taxon>Chaetothyriales</taxon>
        <taxon>Cyphellophoraceae</taxon>
        <taxon>Cyphellophora</taxon>
    </lineage>
</organism>
<dbReference type="EMBL" id="KB822711">
    <property type="protein sequence ID" value="ETN45937.1"/>
    <property type="molecule type" value="Genomic_DNA"/>
</dbReference>
<evidence type="ECO:0000313" key="6">
    <source>
        <dbReference type="Proteomes" id="UP000030752"/>
    </source>
</evidence>
<dbReference type="SUPFAM" id="SSF56601">
    <property type="entry name" value="beta-lactamase/transpeptidase-like"/>
    <property type="match status" value="1"/>
</dbReference>
<accession>W2SB68</accession>
<keyword evidence="2" id="KW-0732">Signal</keyword>
<evidence type="ECO:0000259" key="3">
    <source>
        <dbReference type="Pfam" id="PF00144"/>
    </source>
</evidence>
<dbReference type="Gene3D" id="3.40.710.10">
    <property type="entry name" value="DD-peptidase/beta-lactamase superfamily"/>
    <property type="match status" value="1"/>
</dbReference>
<dbReference type="GeneID" id="19967458"/>
<sequence>MAVPLVLLTSYTLLLHLLYATCVTAGCRNPTPSYIAAPLVKTDPLLQVAFSTLTHKIALVTEEAEFEATSFSVSLTSETEDLWSYHHTAEKLDPDRPGANPVNGDTFYRVASITKMFTTHALLQQYAAGNISLEDPITKYLPELKNGPPPTEGGIDWDGITLRSLASQISGIPRDWSQGEVGNASHPGLPPPNNPHLPGCFEYSNYSRPCTTKDLWLDLHRHRPLFSPNLTPSYSNTAFELLGLVVANASGLSYVDYVTTHILDHYFPSPSGATFSVPPDEQAALTPAGAWYWAVDLGIHIPAGGLYATANGLSAYLRHIVSQYKFADFGGPNVNMFMPQGYNFGMNSAYGLTWEIFRTARILEGGRPVTFYTKGGGHPGYITIIIAVPEYNLGITILCAGDRAATVLDRIREVVTAEIVRAADAVSQRYTKREYAGYYLFESRLDGDGGEVGGEETKLNSSLTLEYTAARGLHLKSCISNGTDMLASLGEIFNEGPGQPLALQLIPTGQYASVAPIPEGEIWRGIAWQAKKDDKVWSDFCINNVDSPQYDGRPLLQVVFREGHDVAELTGLRVRLRKVRDPVREAQEDDSGQRLVIQDQA</sequence>
<evidence type="ECO:0000256" key="2">
    <source>
        <dbReference type="SAM" id="SignalP"/>
    </source>
</evidence>
<dbReference type="PANTHER" id="PTHR22935:SF95">
    <property type="entry name" value="BETA-LACTAMASE-LIKE 1-RELATED"/>
    <property type="match status" value="1"/>
</dbReference>
<name>W2SB68_CYPE1</name>